<evidence type="ECO:0000313" key="2">
    <source>
        <dbReference type="EMBL" id="KAF0767306.1"/>
    </source>
</evidence>
<proteinExistence type="predicted"/>
<sequence length="123" mass="13765">MHSDGRRSRVSLFTCPGQAGSSETVELFASLSRERKSRGHAPSPRGRNRGMSTGTPPPASSANTHIFLLFYIIDRRRGPRPRRSEVSADCRQQPRTVASVYDDNNIPWPHSRVTSRACVPFCR</sequence>
<gene>
    <name evidence="2" type="ORF">FWK35_00005438</name>
</gene>
<dbReference type="EMBL" id="VUJU01000998">
    <property type="protein sequence ID" value="KAF0767306.1"/>
    <property type="molecule type" value="Genomic_DNA"/>
</dbReference>
<name>A0A6G0Z982_APHCR</name>
<organism evidence="2 3">
    <name type="scientific">Aphis craccivora</name>
    <name type="common">Cowpea aphid</name>
    <dbReference type="NCBI Taxonomy" id="307492"/>
    <lineage>
        <taxon>Eukaryota</taxon>
        <taxon>Metazoa</taxon>
        <taxon>Ecdysozoa</taxon>
        <taxon>Arthropoda</taxon>
        <taxon>Hexapoda</taxon>
        <taxon>Insecta</taxon>
        <taxon>Pterygota</taxon>
        <taxon>Neoptera</taxon>
        <taxon>Paraneoptera</taxon>
        <taxon>Hemiptera</taxon>
        <taxon>Sternorrhyncha</taxon>
        <taxon>Aphidomorpha</taxon>
        <taxon>Aphidoidea</taxon>
        <taxon>Aphididae</taxon>
        <taxon>Aphidini</taxon>
        <taxon>Aphis</taxon>
        <taxon>Aphis</taxon>
    </lineage>
</organism>
<dbReference type="Proteomes" id="UP000478052">
    <property type="component" value="Unassembled WGS sequence"/>
</dbReference>
<reference evidence="2 3" key="1">
    <citation type="submission" date="2019-08" db="EMBL/GenBank/DDBJ databases">
        <title>Whole genome of Aphis craccivora.</title>
        <authorList>
            <person name="Voronova N.V."/>
            <person name="Shulinski R.S."/>
            <person name="Bandarenka Y.V."/>
            <person name="Zhorov D.G."/>
            <person name="Warner D."/>
        </authorList>
    </citation>
    <scope>NUCLEOTIDE SEQUENCE [LARGE SCALE GENOMIC DNA]</scope>
    <source>
        <strain evidence="2">180601</strain>
        <tissue evidence="2">Whole Body</tissue>
    </source>
</reference>
<dbReference type="AlphaFoldDB" id="A0A6G0Z982"/>
<evidence type="ECO:0000256" key="1">
    <source>
        <dbReference type="SAM" id="MobiDB-lite"/>
    </source>
</evidence>
<accession>A0A6G0Z982</accession>
<feature type="region of interest" description="Disordered" evidence="1">
    <location>
        <begin position="24"/>
        <end position="62"/>
    </location>
</feature>
<evidence type="ECO:0000313" key="3">
    <source>
        <dbReference type="Proteomes" id="UP000478052"/>
    </source>
</evidence>
<comment type="caution">
    <text evidence="2">The sequence shown here is derived from an EMBL/GenBank/DDBJ whole genome shotgun (WGS) entry which is preliminary data.</text>
</comment>
<protein>
    <submittedName>
        <fullName evidence="2">Uncharacterized protein</fullName>
    </submittedName>
</protein>
<keyword evidence="3" id="KW-1185">Reference proteome</keyword>
<feature type="compositionally biased region" description="Polar residues" evidence="1">
    <location>
        <begin position="50"/>
        <end position="62"/>
    </location>
</feature>